<keyword evidence="2" id="KW-1185">Reference proteome</keyword>
<protein>
    <submittedName>
        <fullName evidence="1">Uncharacterized protein</fullName>
    </submittedName>
</protein>
<comment type="caution">
    <text evidence="1">The sequence shown here is derived from an EMBL/GenBank/DDBJ whole genome shotgun (WGS) entry which is preliminary data.</text>
</comment>
<gene>
    <name evidence="1" type="ORF">BV25DRAFT_1871265</name>
</gene>
<dbReference type="Proteomes" id="UP000814140">
    <property type="component" value="Unassembled WGS sequence"/>
</dbReference>
<accession>A0ACB8SVU4</accession>
<proteinExistence type="predicted"/>
<dbReference type="EMBL" id="MU277220">
    <property type="protein sequence ID" value="KAI0060235.1"/>
    <property type="molecule type" value="Genomic_DNA"/>
</dbReference>
<evidence type="ECO:0000313" key="2">
    <source>
        <dbReference type="Proteomes" id="UP000814140"/>
    </source>
</evidence>
<evidence type="ECO:0000313" key="1">
    <source>
        <dbReference type="EMBL" id="KAI0060235.1"/>
    </source>
</evidence>
<organism evidence="1 2">
    <name type="scientific">Artomyces pyxidatus</name>
    <dbReference type="NCBI Taxonomy" id="48021"/>
    <lineage>
        <taxon>Eukaryota</taxon>
        <taxon>Fungi</taxon>
        <taxon>Dikarya</taxon>
        <taxon>Basidiomycota</taxon>
        <taxon>Agaricomycotina</taxon>
        <taxon>Agaricomycetes</taxon>
        <taxon>Russulales</taxon>
        <taxon>Auriscalpiaceae</taxon>
        <taxon>Artomyces</taxon>
    </lineage>
</organism>
<name>A0ACB8SVU4_9AGAM</name>
<reference evidence="1" key="2">
    <citation type="journal article" date="2022" name="New Phytol.">
        <title>Evolutionary transition to the ectomycorrhizal habit in the genomes of a hyperdiverse lineage of mushroom-forming fungi.</title>
        <authorList>
            <person name="Looney B."/>
            <person name="Miyauchi S."/>
            <person name="Morin E."/>
            <person name="Drula E."/>
            <person name="Courty P.E."/>
            <person name="Kohler A."/>
            <person name="Kuo A."/>
            <person name="LaButti K."/>
            <person name="Pangilinan J."/>
            <person name="Lipzen A."/>
            <person name="Riley R."/>
            <person name="Andreopoulos W."/>
            <person name="He G."/>
            <person name="Johnson J."/>
            <person name="Nolan M."/>
            <person name="Tritt A."/>
            <person name="Barry K.W."/>
            <person name="Grigoriev I.V."/>
            <person name="Nagy L.G."/>
            <person name="Hibbett D."/>
            <person name="Henrissat B."/>
            <person name="Matheny P.B."/>
            <person name="Labbe J."/>
            <person name="Martin F.M."/>
        </authorList>
    </citation>
    <scope>NUCLEOTIDE SEQUENCE</scope>
    <source>
        <strain evidence="1">HHB10654</strain>
    </source>
</reference>
<reference evidence="1" key="1">
    <citation type="submission" date="2021-03" db="EMBL/GenBank/DDBJ databases">
        <authorList>
            <consortium name="DOE Joint Genome Institute"/>
            <person name="Ahrendt S."/>
            <person name="Looney B.P."/>
            <person name="Miyauchi S."/>
            <person name="Morin E."/>
            <person name="Drula E."/>
            <person name="Courty P.E."/>
            <person name="Chicoki N."/>
            <person name="Fauchery L."/>
            <person name="Kohler A."/>
            <person name="Kuo A."/>
            <person name="Labutti K."/>
            <person name="Pangilinan J."/>
            <person name="Lipzen A."/>
            <person name="Riley R."/>
            <person name="Andreopoulos W."/>
            <person name="He G."/>
            <person name="Johnson J."/>
            <person name="Barry K.W."/>
            <person name="Grigoriev I.V."/>
            <person name="Nagy L."/>
            <person name="Hibbett D."/>
            <person name="Henrissat B."/>
            <person name="Matheny P.B."/>
            <person name="Labbe J."/>
            <person name="Martin F."/>
        </authorList>
    </citation>
    <scope>NUCLEOTIDE SEQUENCE</scope>
    <source>
        <strain evidence="1">HHB10654</strain>
    </source>
</reference>
<sequence length="399" mass="44139">MSLDQNLFTLNVTPNEKDPAVLDLVDPIGRIHYHKRREAGNLYRIDLYDPLSEALLASATSPSASSKHKTVELYNPSQVIELKSVGTLSFKWSFRWEDHDFEWKREACYMIRKPDPAVLVAVTKEPPGRLKTATVQILDYNLNRFDIEDRKGLEIAILTTLLTFHDMNDLYHTPQAEGTQPAPLSRQATQSPPPPPPKPIPKTGVDRIAEMHALRGEVNEITIVEEGSIPDYAQHAAGLLDDEAMLFITIRSASPAEVPKVLKVVEEVKRIRHKNGLSNATDLHQYVIYDNHASSSAPGPRIIKLDDPPARGNRDYRPPSSLTVHLSKIDMPELRPRAEPTSSRAKGGTPVPPPPSRARTPQPQPSPSQLNNPGLYVAPPPAGRKTSGAGAGGLWGLRW</sequence>